<evidence type="ECO:0000256" key="2">
    <source>
        <dbReference type="ARBA" id="ARBA00022603"/>
    </source>
</evidence>
<evidence type="ECO:0000256" key="1">
    <source>
        <dbReference type="ARBA" id="ARBA00007494"/>
    </source>
</evidence>
<dbReference type="EMBL" id="CP002056">
    <property type="protein sequence ID" value="ADI28641.1"/>
    <property type="molecule type" value="Genomic_DNA"/>
</dbReference>
<evidence type="ECO:0000256" key="6">
    <source>
        <dbReference type="PROSITE-ProRule" id="PRU01023"/>
    </source>
</evidence>
<name>D7DL30_METV0</name>
<dbReference type="KEGG" id="meh:M301_0254"/>
<dbReference type="InterPro" id="IPR018314">
    <property type="entry name" value="RsmB/NOL1/NOP2-like_CS"/>
</dbReference>
<dbReference type="InterPro" id="IPR054728">
    <property type="entry name" value="RsmB-like_ferredoxin"/>
</dbReference>
<dbReference type="STRING" id="666681.M301_0254"/>
<keyword evidence="3 6" id="KW-0808">Transferase</keyword>
<dbReference type="Pfam" id="PF01189">
    <property type="entry name" value="Methyltr_RsmB-F"/>
    <property type="match status" value="1"/>
</dbReference>
<dbReference type="Gene3D" id="3.30.70.1170">
    <property type="entry name" value="Sun protein, domain 3"/>
    <property type="match status" value="1"/>
</dbReference>
<comment type="caution">
    <text evidence="6">Lacks conserved residue(s) required for the propagation of feature annotation.</text>
</comment>
<sequence>MTPNLIRQAAVMLSNLLEFNSPADAKLSEFFRNNRDLGTKERAFVAESVYGVLRRLRFLSAVTANDDNDPDDARKLVLAWMLRIQGMSIQKIESMLTEQQIEWAHTIKAKSTENLPLAVQADVRDWLWEKLVAQYGEKEALTIARSMHDAATLDLRVNTIKGTRDDVMAKFIAENTSGESNVTKTPYSPIGLRMPLRLNISRHVMFTEGQIEVQDEGSQILAHLVAPKRGMMVADFCAGAGGKTLAMGALMRNTGRLYAFDVSEKRLHSLGQRLKRSGLSNLNAQSISSETDPKLKRLNGKFDRVLVDAPCTGLGTLRRNPDLKWRQTPQDLAELTVKQANILARASKLTKTGGRLIYSTCSLLRDENEQIAENFLATHPDFKLLNAAEILKQQQINLDTGDYLKLLPHLHNTDGFFAAVFEKTDGTSKPVKVATSVVAVDEAILQTASTEPKAKKAAAKPKVTKPKAAKEAAVEETLDEKTTVNEVVVKEKVAKPKVVKEKTVKEKIVKEKVVKEKVVKPKAVKTKAVKE</sequence>
<dbReference type="Gene3D" id="3.40.50.150">
    <property type="entry name" value="Vaccinia Virus protein VP39"/>
    <property type="match status" value="1"/>
</dbReference>
<dbReference type="GO" id="GO:0003723">
    <property type="term" value="F:RNA binding"/>
    <property type="evidence" value="ECO:0007669"/>
    <property type="project" value="UniProtKB-UniRule"/>
</dbReference>
<feature type="binding site" evidence="6">
    <location>
        <position position="308"/>
    </location>
    <ligand>
        <name>S-adenosyl-L-methionine</name>
        <dbReference type="ChEBI" id="CHEBI:59789"/>
    </ligand>
</feature>
<gene>
    <name evidence="8" type="ordered locus">M301_0254</name>
</gene>
<dbReference type="SUPFAM" id="SSF53335">
    <property type="entry name" value="S-adenosyl-L-methionine-dependent methyltransferases"/>
    <property type="match status" value="1"/>
</dbReference>
<dbReference type="InterPro" id="IPR029063">
    <property type="entry name" value="SAM-dependent_MTases_sf"/>
</dbReference>
<feature type="domain" description="SAM-dependent MTase RsmB/NOP-type" evidence="7">
    <location>
        <begin position="143"/>
        <end position="424"/>
    </location>
</feature>
<accession>D7DL30</accession>
<dbReference type="RefSeq" id="WP_013146958.1">
    <property type="nucleotide sequence ID" value="NC_014207.1"/>
</dbReference>
<reference evidence="9" key="1">
    <citation type="submission" date="2010-05" db="EMBL/GenBank/DDBJ databases">
        <title>Complete sequence of Methylotenera sp. 301.</title>
        <authorList>
            <person name="Lucas S."/>
            <person name="Copeland A."/>
            <person name="Lapidus A."/>
            <person name="Cheng J.-F."/>
            <person name="Bruce D."/>
            <person name="Goodwin L."/>
            <person name="Pitluck S."/>
            <person name="Clum A."/>
            <person name="Land M."/>
            <person name="Hauser L."/>
            <person name="Kyrpides N."/>
            <person name="Ivanova N."/>
            <person name="Chistoservova L."/>
            <person name="Kalyuzhnaya M."/>
            <person name="Woyke T."/>
        </authorList>
    </citation>
    <scope>NUCLEOTIDE SEQUENCE [LARGE SCALE GENOMIC DNA]</scope>
    <source>
        <strain evidence="9">301</strain>
    </source>
</reference>
<keyword evidence="5 6" id="KW-0694">RNA-binding</keyword>
<dbReference type="Pfam" id="PF22458">
    <property type="entry name" value="RsmF-B_ferredox"/>
    <property type="match status" value="1"/>
</dbReference>
<reference evidence="8 9" key="2">
    <citation type="journal article" date="2011" name="J. Bacteriol.">
        <title>Genomes of three methylotrophs from a single niche uncover genetic and metabolic divergence of Methylophilaceae.</title>
        <authorList>
            <person name="Lapidus A."/>
            <person name="Clum A."/>
            <person name="Labutti K."/>
            <person name="Kaluzhnaya M.G."/>
            <person name="Lim S."/>
            <person name="Beck D.A."/>
            <person name="Glavina Del Rio T."/>
            <person name="Nolan M."/>
            <person name="Mavromatis K."/>
            <person name="Huntemann M."/>
            <person name="Lucas S."/>
            <person name="Lidstrom M.E."/>
            <person name="Ivanova N."/>
            <person name="Chistoserdova L."/>
        </authorList>
    </citation>
    <scope>NUCLEOTIDE SEQUENCE [LARGE SCALE GENOMIC DNA]</scope>
    <source>
        <strain evidence="8 9">301</strain>
    </source>
</reference>
<dbReference type="AlphaFoldDB" id="D7DL30"/>
<dbReference type="InterPro" id="IPR049560">
    <property type="entry name" value="MeTrfase_RsmB-F_NOP2_cat"/>
</dbReference>
<dbReference type="GO" id="GO:0001510">
    <property type="term" value="P:RNA methylation"/>
    <property type="evidence" value="ECO:0007669"/>
    <property type="project" value="InterPro"/>
</dbReference>
<evidence type="ECO:0000256" key="5">
    <source>
        <dbReference type="ARBA" id="ARBA00022884"/>
    </source>
</evidence>
<dbReference type="InterPro" id="IPR001678">
    <property type="entry name" value="MeTrfase_RsmB-F_NOP2_dom"/>
</dbReference>
<dbReference type="HOGENOM" id="CLU_005316_0_2_4"/>
<evidence type="ECO:0000256" key="4">
    <source>
        <dbReference type="ARBA" id="ARBA00022691"/>
    </source>
</evidence>
<evidence type="ECO:0000313" key="9">
    <source>
        <dbReference type="Proteomes" id="UP000000383"/>
    </source>
</evidence>
<keyword evidence="9" id="KW-1185">Reference proteome</keyword>
<feature type="binding site" evidence="6">
    <location>
        <position position="261"/>
    </location>
    <ligand>
        <name>S-adenosyl-L-methionine</name>
        <dbReference type="ChEBI" id="CHEBI:59789"/>
    </ligand>
</feature>
<evidence type="ECO:0000256" key="3">
    <source>
        <dbReference type="ARBA" id="ARBA00022679"/>
    </source>
</evidence>
<dbReference type="PROSITE" id="PS01153">
    <property type="entry name" value="NOL1_NOP2_SUN"/>
    <property type="match status" value="1"/>
</dbReference>
<dbReference type="CDD" id="cd02440">
    <property type="entry name" value="AdoMet_MTases"/>
    <property type="match status" value="1"/>
</dbReference>
<dbReference type="InterPro" id="IPR023267">
    <property type="entry name" value="RCMT"/>
</dbReference>
<proteinExistence type="inferred from homology"/>
<dbReference type="PANTHER" id="PTHR22807:SF53">
    <property type="entry name" value="RIBOSOMAL RNA SMALL SUBUNIT METHYLTRANSFERASE B-RELATED"/>
    <property type="match status" value="1"/>
</dbReference>
<evidence type="ECO:0000259" key="7">
    <source>
        <dbReference type="PROSITE" id="PS51686"/>
    </source>
</evidence>
<dbReference type="PROSITE" id="PS51686">
    <property type="entry name" value="SAM_MT_RSMB_NOP"/>
    <property type="match status" value="1"/>
</dbReference>
<dbReference type="PRINTS" id="PR02008">
    <property type="entry name" value="RCMTFAMILY"/>
</dbReference>
<organism evidence="8 9">
    <name type="scientific">Methylotenera versatilis (strain 301)</name>
    <dbReference type="NCBI Taxonomy" id="666681"/>
    <lineage>
        <taxon>Bacteria</taxon>
        <taxon>Pseudomonadati</taxon>
        <taxon>Pseudomonadota</taxon>
        <taxon>Betaproteobacteria</taxon>
        <taxon>Nitrosomonadales</taxon>
        <taxon>Methylophilaceae</taxon>
        <taxon>Methylotenera</taxon>
    </lineage>
</organism>
<dbReference type="PANTHER" id="PTHR22807">
    <property type="entry name" value="NOP2 YEAST -RELATED NOL1/NOP2/FMU SUN DOMAIN-CONTAINING"/>
    <property type="match status" value="1"/>
</dbReference>
<dbReference type="eggNOG" id="COG0144">
    <property type="taxonomic scope" value="Bacteria"/>
</dbReference>
<evidence type="ECO:0000313" key="8">
    <source>
        <dbReference type="EMBL" id="ADI28641.1"/>
    </source>
</evidence>
<protein>
    <submittedName>
        <fullName evidence="8">Fmu (Sun) domain protein</fullName>
    </submittedName>
</protein>
<comment type="similarity">
    <text evidence="1 6">Belongs to the class I-like SAM-binding methyltransferase superfamily. RsmB/NOP family.</text>
</comment>
<dbReference type="GO" id="GO:0008173">
    <property type="term" value="F:RNA methyltransferase activity"/>
    <property type="evidence" value="ECO:0007669"/>
    <property type="project" value="InterPro"/>
</dbReference>
<keyword evidence="2 6" id="KW-0489">Methyltransferase</keyword>
<dbReference type="Proteomes" id="UP000000383">
    <property type="component" value="Chromosome"/>
</dbReference>
<feature type="active site" description="Nucleophile" evidence="6">
    <location>
        <position position="361"/>
    </location>
</feature>
<keyword evidence="4 6" id="KW-0949">S-adenosyl-L-methionine</keyword>
<dbReference type="OrthoDB" id="9810297at2"/>